<dbReference type="Gene3D" id="3.60.10.10">
    <property type="entry name" value="Endonuclease/exonuclease/phosphatase"/>
    <property type="match status" value="1"/>
</dbReference>
<dbReference type="Proteomes" id="UP001458880">
    <property type="component" value="Unassembled WGS sequence"/>
</dbReference>
<dbReference type="PANTHER" id="PTHR33776:SF3">
    <property type="entry name" value="PHD-TYPE DOMAIN-CONTAINING PROTEIN"/>
    <property type="match status" value="1"/>
</dbReference>
<dbReference type="AlphaFoldDB" id="A0AAW1LA85"/>
<dbReference type="Pfam" id="PF03372">
    <property type="entry name" value="Exo_endo_phos"/>
    <property type="match status" value="1"/>
</dbReference>
<keyword evidence="2" id="KW-0540">Nuclease</keyword>
<dbReference type="InterPro" id="IPR036691">
    <property type="entry name" value="Endo/exonu/phosph_ase_sf"/>
</dbReference>
<keyword evidence="2" id="KW-0255">Endonuclease</keyword>
<accession>A0AAW1LA85</accession>
<keyword evidence="3" id="KW-1185">Reference proteome</keyword>
<name>A0AAW1LA85_POPJA</name>
<proteinExistence type="predicted"/>
<dbReference type="EMBL" id="JASPKY010000124">
    <property type="protein sequence ID" value="KAK9731927.1"/>
    <property type="molecule type" value="Genomic_DNA"/>
</dbReference>
<sequence length="167" mass="18613">MILFSLSHINARSIISGLDIFRDYFSTNSYDVIGVTETWLTPGVVDEAVALDGYALVRLDRDDGRRGGGVALYIKNKFAYTRLTVTKVYAGFEYLLVRITVNGIGVTVGVVYRPPSSDTTLFIESFENLLSDIIVDTDEIVILGDFNINLFTCSSTTLSYIQRFLQL</sequence>
<protein>
    <submittedName>
        <fullName evidence="2">Endonuclease-reverse transcriptase</fullName>
    </submittedName>
</protein>
<feature type="domain" description="Endonuclease/exonuclease/phosphatase" evidence="1">
    <location>
        <begin position="18"/>
        <end position="148"/>
    </location>
</feature>
<dbReference type="PANTHER" id="PTHR33776">
    <property type="entry name" value="ENDO/EXONUCLEASE/PHOSPHATASE DOMAIN-CONTAINING PROTEIN"/>
    <property type="match status" value="1"/>
</dbReference>
<dbReference type="InterPro" id="IPR005135">
    <property type="entry name" value="Endo/exonuclease/phosphatase"/>
</dbReference>
<evidence type="ECO:0000259" key="1">
    <source>
        <dbReference type="Pfam" id="PF03372"/>
    </source>
</evidence>
<dbReference type="GO" id="GO:0004519">
    <property type="term" value="F:endonuclease activity"/>
    <property type="evidence" value="ECO:0007669"/>
    <property type="project" value="UniProtKB-KW"/>
</dbReference>
<evidence type="ECO:0000313" key="3">
    <source>
        <dbReference type="Proteomes" id="UP001458880"/>
    </source>
</evidence>
<reference evidence="2 3" key="1">
    <citation type="journal article" date="2024" name="BMC Genomics">
        <title>De novo assembly and annotation of Popillia japonica's genome with initial clues to its potential as an invasive pest.</title>
        <authorList>
            <person name="Cucini C."/>
            <person name="Boschi S."/>
            <person name="Funari R."/>
            <person name="Cardaioli E."/>
            <person name="Iannotti N."/>
            <person name="Marturano G."/>
            <person name="Paoli F."/>
            <person name="Bruttini M."/>
            <person name="Carapelli A."/>
            <person name="Frati F."/>
            <person name="Nardi F."/>
        </authorList>
    </citation>
    <scope>NUCLEOTIDE SEQUENCE [LARGE SCALE GENOMIC DNA]</scope>
    <source>
        <strain evidence="2">DMR45628</strain>
    </source>
</reference>
<gene>
    <name evidence="2" type="ORF">QE152_g13255</name>
</gene>
<comment type="caution">
    <text evidence="2">The sequence shown here is derived from an EMBL/GenBank/DDBJ whole genome shotgun (WGS) entry which is preliminary data.</text>
</comment>
<dbReference type="SUPFAM" id="SSF56219">
    <property type="entry name" value="DNase I-like"/>
    <property type="match status" value="1"/>
</dbReference>
<organism evidence="2 3">
    <name type="scientific">Popillia japonica</name>
    <name type="common">Japanese beetle</name>
    <dbReference type="NCBI Taxonomy" id="7064"/>
    <lineage>
        <taxon>Eukaryota</taxon>
        <taxon>Metazoa</taxon>
        <taxon>Ecdysozoa</taxon>
        <taxon>Arthropoda</taxon>
        <taxon>Hexapoda</taxon>
        <taxon>Insecta</taxon>
        <taxon>Pterygota</taxon>
        <taxon>Neoptera</taxon>
        <taxon>Endopterygota</taxon>
        <taxon>Coleoptera</taxon>
        <taxon>Polyphaga</taxon>
        <taxon>Scarabaeiformia</taxon>
        <taxon>Scarabaeidae</taxon>
        <taxon>Rutelinae</taxon>
        <taxon>Popillia</taxon>
    </lineage>
</organism>
<keyword evidence="2" id="KW-0378">Hydrolase</keyword>
<evidence type="ECO:0000313" key="2">
    <source>
        <dbReference type="EMBL" id="KAK9731927.1"/>
    </source>
</evidence>